<accession>A0A927M7X7</accession>
<comment type="caution">
    <text evidence="2">The sequence shown here is derived from an EMBL/GenBank/DDBJ whole genome shotgun (WGS) entry which is preliminary data.</text>
</comment>
<feature type="domain" description="N-acetyltransferase" evidence="1">
    <location>
        <begin position="1"/>
        <end position="107"/>
    </location>
</feature>
<evidence type="ECO:0000259" key="1">
    <source>
        <dbReference type="PROSITE" id="PS51186"/>
    </source>
</evidence>
<name>A0A927M7X7_9ACTN</name>
<organism evidence="2 3">
    <name type="scientific">Plantactinospora soyae</name>
    <dbReference type="NCBI Taxonomy" id="1544732"/>
    <lineage>
        <taxon>Bacteria</taxon>
        <taxon>Bacillati</taxon>
        <taxon>Actinomycetota</taxon>
        <taxon>Actinomycetes</taxon>
        <taxon>Micromonosporales</taxon>
        <taxon>Micromonosporaceae</taxon>
        <taxon>Plantactinospora</taxon>
    </lineage>
</organism>
<keyword evidence="3" id="KW-1185">Reference proteome</keyword>
<dbReference type="InterPro" id="IPR016181">
    <property type="entry name" value="Acyl_CoA_acyltransferase"/>
</dbReference>
<sequence length="107" mass="11183">MVDGFPLPGRAPEQIAPPSALGTISFFLARSDNAAAGACATLVRADTIGLYLLAVLPEHRSKGIGRALVRAAVVSADLPMVLTATAAGLPLYSSMGFRPLGPTHWWR</sequence>
<proteinExistence type="predicted"/>
<dbReference type="RefSeq" id="WP_192767944.1">
    <property type="nucleotide sequence ID" value="NZ_JADBEB010000001.1"/>
</dbReference>
<dbReference type="Pfam" id="PF13508">
    <property type="entry name" value="Acetyltransf_7"/>
    <property type="match status" value="1"/>
</dbReference>
<dbReference type="AlphaFoldDB" id="A0A927M7X7"/>
<dbReference type="EMBL" id="JADBEB010000001">
    <property type="protein sequence ID" value="MBE1488241.1"/>
    <property type="molecule type" value="Genomic_DNA"/>
</dbReference>
<dbReference type="PROSITE" id="PS51186">
    <property type="entry name" value="GNAT"/>
    <property type="match status" value="1"/>
</dbReference>
<protein>
    <submittedName>
        <fullName evidence="2">GNAT superfamily N-acetyltransferase</fullName>
    </submittedName>
</protein>
<reference evidence="2" key="1">
    <citation type="submission" date="2020-10" db="EMBL/GenBank/DDBJ databases">
        <title>Sequencing the genomes of 1000 actinobacteria strains.</title>
        <authorList>
            <person name="Klenk H.-P."/>
        </authorList>
    </citation>
    <scope>NUCLEOTIDE SEQUENCE</scope>
    <source>
        <strain evidence="2">DSM 46832</strain>
    </source>
</reference>
<dbReference type="CDD" id="cd04301">
    <property type="entry name" value="NAT_SF"/>
    <property type="match status" value="1"/>
</dbReference>
<evidence type="ECO:0000313" key="3">
    <source>
        <dbReference type="Proteomes" id="UP000649753"/>
    </source>
</evidence>
<dbReference type="Gene3D" id="3.40.630.30">
    <property type="match status" value="1"/>
</dbReference>
<dbReference type="Proteomes" id="UP000649753">
    <property type="component" value="Unassembled WGS sequence"/>
</dbReference>
<dbReference type="SUPFAM" id="SSF55729">
    <property type="entry name" value="Acyl-CoA N-acyltransferases (Nat)"/>
    <property type="match status" value="1"/>
</dbReference>
<dbReference type="InterPro" id="IPR000182">
    <property type="entry name" value="GNAT_dom"/>
</dbReference>
<dbReference type="GO" id="GO:0016747">
    <property type="term" value="F:acyltransferase activity, transferring groups other than amino-acyl groups"/>
    <property type="evidence" value="ECO:0007669"/>
    <property type="project" value="InterPro"/>
</dbReference>
<evidence type="ECO:0000313" key="2">
    <source>
        <dbReference type="EMBL" id="MBE1488241.1"/>
    </source>
</evidence>
<gene>
    <name evidence="2" type="ORF">H4W31_003879</name>
</gene>